<evidence type="ECO:0000313" key="2">
    <source>
        <dbReference type="EMBL" id="WOT39567.1"/>
    </source>
</evidence>
<dbReference type="Gene3D" id="2.60.120.10">
    <property type="entry name" value="Jelly Rolls"/>
    <property type="match status" value="2"/>
</dbReference>
<keyword evidence="3" id="KW-1185">Reference proteome</keyword>
<dbReference type="PANTHER" id="PTHR40112:SF1">
    <property type="entry name" value="H2HPP ISOMERASE"/>
    <property type="match status" value="1"/>
</dbReference>
<dbReference type="InterPro" id="IPR013096">
    <property type="entry name" value="Cupin_2"/>
</dbReference>
<evidence type="ECO:0000313" key="3">
    <source>
        <dbReference type="Proteomes" id="UP001305002"/>
    </source>
</evidence>
<dbReference type="InterPro" id="IPR014710">
    <property type="entry name" value="RmlC-like_jellyroll"/>
</dbReference>
<protein>
    <submittedName>
        <fullName evidence="2">Cupin domain-containing protein</fullName>
    </submittedName>
</protein>
<dbReference type="SUPFAM" id="SSF51182">
    <property type="entry name" value="RmlC-like cupins"/>
    <property type="match status" value="1"/>
</dbReference>
<dbReference type="InterPro" id="IPR011051">
    <property type="entry name" value="RmlC_Cupin_sf"/>
</dbReference>
<accession>A0ABZ0KNH9</accession>
<dbReference type="CDD" id="cd10547">
    <property type="entry name" value="cupin_BacB_C"/>
    <property type="match status" value="1"/>
</dbReference>
<organism evidence="2 3">
    <name type="scientific">Streptomyces coeruleorubidus</name>
    <dbReference type="NCBI Taxonomy" id="116188"/>
    <lineage>
        <taxon>Bacteria</taxon>
        <taxon>Bacillati</taxon>
        <taxon>Actinomycetota</taxon>
        <taxon>Actinomycetes</taxon>
        <taxon>Kitasatosporales</taxon>
        <taxon>Streptomycetaceae</taxon>
        <taxon>Streptomyces</taxon>
    </lineage>
</organism>
<dbReference type="Pfam" id="PF07883">
    <property type="entry name" value="Cupin_2"/>
    <property type="match status" value="1"/>
</dbReference>
<dbReference type="InterPro" id="IPR052535">
    <property type="entry name" value="Bacilysin_H2HPP_isomerase"/>
</dbReference>
<name>A0ABZ0KNH9_STRC4</name>
<sequence length="241" mass="27050">MTTHVQERRYFPAADVALHDDGVRVESYWRDDTEVRVSVLPPGARVPGRPIGQAQVAMVVQGRISTTVGEVTRLMESERHVCVAPPGVSFSAVNPTESEAVLLELRRSKPGEIYPAPSDYFLEPFESRKFVGMDVTFFVADWIELMIADIPGGGEMPYHRHSHEQIGVCLEGRYDMTVEESSHELRFGGTYFCASQEGHGAANPHADVARSVNIFIPPRYHRVPGQKTRRKNEQDTDRETQ</sequence>
<feature type="domain" description="Cupin type-2" evidence="1">
    <location>
        <begin position="148"/>
        <end position="214"/>
    </location>
</feature>
<evidence type="ECO:0000259" key="1">
    <source>
        <dbReference type="Pfam" id="PF07883"/>
    </source>
</evidence>
<gene>
    <name evidence="2" type="ORF">R5U08_37960</name>
</gene>
<dbReference type="RefSeq" id="WP_317927733.1">
    <property type="nucleotide sequence ID" value="NZ_CP137524.1"/>
</dbReference>
<reference evidence="2 3" key="1">
    <citation type="journal article" date="2021" name="J. Microbiol. Biotechnol.">
        <title>An Efficient Markerless Deletion System Suitable for the Industrial Strains of Streptomyces.</title>
        <authorList>
            <person name="Dong J."/>
            <person name="Wei J."/>
            <person name="Li H."/>
            <person name="Zhao S."/>
            <person name="Guan W."/>
        </authorList>
    </citation>
    <scope>NUCLEOTIDE SEQUENCE [LARGE SCALE GENOMIC DNA]</scope>
    <source>
        <strain evidence="2 3">CICC 11043</strain>
    </source>
</reference>
<proteinExistence type="predicted"/>
<dbReference type="PANTHER" id="PTHR40112">
    <property type="entry name" value="H2HPP ISOMERASE"/>
    <property type="match status" value="1"/>
</dbReference>
<reference evidence="2 3" key="2">
    <citation type="journal article" date="2024" name="Microb. Biotechnol.">
        <title>The involvement of multiple ABC transporters in daunorubicin efflux in Streptomyces coeruleorubidus.</title>
        <authorList>
            <person name="Dong J."/>
            <person name="Ning J."/>
            <person name="Tian Y."/>
            <person name="Li H."/>
            <person name="Chen H."/>
            <person name="Guan W."/>
        </authorList>
    </citation>
    <scope>NUCLEOTIDE SEQUENCE [LARGE SCALE GENOMIC DNA]</scope>
    <source>
        <strain evidence="2 3">CICC 11043</strain>
    </source>
</reference>
<dbReference type="Proteomes" id="UP001305002">
    <property type="component" value="Chromosome"/>
</dbReference>
<dbReference type="EMBL" id="CP137524">
    <property type="protein sequence ID" value="WOT39567.1"/>
    <property type="molecule type" value="Genomic_DNA"/>
</dbReference>